<dbReference type="GO" id="GO:0005576">
    <property type="term" value="C:extracellular region"/>
    <property type="evidence" value="ECO:0007669"/>
    <property type="project" value="InterPro"/>
</dbReference>
<feature type="transmembrane region" description="Helical" evidence="3">
    <location>
        <begin position="116"/>
        <end position="140"/>
    </location>
</feature>
<name>A0A8B6F1C5_MYTGA</name>
<organism evidence="4 5">
    <name type="scientific">Mytilus galloprovincialis</name>
    <name type="common">Mediterranean mussel</name>
    <dbReference type="NCBI Taxonomy" id="29158"/>
    <lineage>
        <taxon>Eukaryota</taxon>
        <taxon>Metazoa</taxon>
        <taxon>Spiralia</taxon>
        <taxon>Lophotrochozoa</taxon>
        <taxon>Mollusca</taxon>
        <taxon>Bivalvia</taxon>
        <taxon>Autobranchia</taxon>
        <taxon>Pteriomorphia</taxon>
        <taxon>Mytilida</taxon>
        <taxon>Mytiloidea</taxon>
        <taxon>Mytilidae</taxon>
        <taxon>Mytilinae</taxon>
        <taxon>Mytilus</taxon>
    </lineage>
</organism>
<dbReference type="GO" id="GO:0008289">
    <property type="term" value="F:lipid binding"/>
    <property type="evidence" value="ECO:0007669"/>
    <property type="project" value="InterPro"/>
</dbReference>
<dbReference type="AlphaFoldDB" id="A0A8B6F1C5"/>
<keyword evidence="5" id="KW-1185">Reference proteome</keyword>
<dbReference type="PANTHER" id="PTHR14096">
    <property type="entry name" value="APOLIPOPROTEIN L"/>
    <property type="match status" value="1"/>
</dbReference>
<feature type="non-terminal residue" evidence="4">
    <location>
        <position position="149"/>
    </location>
</feature>
<keyword evidence="2" id="KW-0175">Coiled coil</keyword>
<dbReference type="Proteomes" id="UP000596742">
    <property type="component" value="Unassembled WGS sequence"/>
</dbReference>
<proteinExistence type="inferred from homology"/>
<dbReference type="Pfam" id="PF05461">
    <property type="entry name" value="ApoL"/>
    <property type="match status" value="1"/>
</dbReference>
<keyword evidence="3" id="KW-0472">Membrane</keyword>
<sequence length="149" mass="17108">MATKCFRDLQLQYIQSQQEINNLQSGLTNMQHDFNDNMDRFTNIFETQKREERERWERLLAFLQENRNTLDARFRVEKLKTTFKKLKKQKDSALKELNGLADDLDVHFSRIKKAQIAGSAVSISGCVLVIVGLALIPVSFGTSSILSIV</sequence>
<feature type="coiled-coil region" evidence="2">
    <location>
        <begin position="46"/>
        <end position="103"/>
    </location>
</feature>
<dbReference type="PANTHER" id="PTHR14096:SF28">
    <property type="entry name" value="APOLIPOPROTEIN L, 1-RELATED"/>
    <property type="match status" value="1"/>
</dbReference>
<dbReference type="OrthoDB" id="6363454at2759"/>
<dbReference type="EMBL" id="UYJE01006068">
    <property type="protein sequence ID" value="VDI42767.1"/>
    <property type="molecule type" value="Genomic_DNA"/>
</dbReference>
<keyword evidence="3" id="KW-0812">Transmembrane</keyword>
<gene>
    <name evidence="4" type="ORF">MGAL_10B068776</name>
</gene>
<dbReference type="InterPro" id="IPR008405">
    <property type="entry name" value="ApoL"/>
</dbReference>
<dbReference type="GO" id="GO:0006869">
    <property type="term" value="P:lipid transport"/>
    <property type="evidence" value="ECO:0007669"/>
    <property type="project" value="InterPro"/>
</dbReference>
<reference evidence="4" key="1">
    <citation type="submission" date="2018-11" db="EMBL/GenBank/DDBJ databases">
        <authorList>
            <person name="Alioto T."/>
            <person name="Alioto T."/>
        </authorList>
    </citation>
    <scope>NUCLEOTIDE SEQUENCE</scope>
</reference>
<dbReference type="GO" id="GO:0016020">
    <property type="term" value="C:membrane"/>
    <property type="evidence" value="ECO:0007669"/>
    <property type="project" value="TreeGrafter"/>
</dbReference>
<dbReference type="GO" id="GO:0042157">
    <property type="term" value="P:lipoprotein metabolic process"/>
    <property type="evidence" value="ECO:0007669"/>
    <property type="project" value="InterPro"/>
</dbReference>
<comment type="caution">
    <text evidence="4">The sequence shown here is derived from an EMBL/GenBank/DDBJ whole genome shotgun (WGS) entry which is preliminary data.</text>
</comment>
<accession>A0A8B6F1C5</accession>
<evidence type="ECO:0000256" key="3">
    <source>
        <dbReference type="SAM" id="Phobius"/>
    </source>
</evidence>
<comment type="similarity">
    <text evidence="1">Belongs to the apolipoprotein L family.</text>
</comment>
<evidence type="ECO:0000313" key="5">
    <source>
        <dbReference type="Proteomes" id="UP000596742"/>
    </source>
</evidence>
<keyword evidence="3" id="KW-1133">Transmembrane helix</keyword>
<evidence type="ECO:0000256" key="2">
    <source>
        <dbReference type="SAM" id="Coils"/>
    </source>
</evidence>
<evidence type="ECO:0000256" key="1">
    <source>
        <dbReference type="ARBA" id="ARBA00010090"/>
    </source>
</evidence>
<protein>
    <submittedName>
        <fullName evidence="4">Uncharacterized protein</fullName>
    </submittedName>
</protein>
<evidence type="ECO:0000313" key="4">
    <source>
        <dbReference type="EMBL" id="VDI42767.1"/>
    </source>
</evidence>